<name>A0ABZ1AM67_AROEV</name>
<dbReference type="RefSeq" id="WP_407278962.1">
    <property type="nucleotide sequence ID" value="NZ_CP141259.1"/>
</dbReference>
<dbReference type="EMBL" id="CP141259">
    <property type="protein sequence ID" value="WRL46024.1"/>
    <property type="molecule type" value="Genomic_DNA"/>
</dbReference>
<feature type="transmembrane region" description="Helical" evidence="1">
    <location>
        <begin position="46"/>
        <end position="65"/>
    </location>
</feature>
<keyword evidence="3" id="KW-1185">Reference proteome</keyword>
<sequence>MFEDFALIGGVLIKYGIMLFFVAFSIALLHSFLTKLRNEPGTLAKLIFVTLTPPAMAISVPYFILHKEIGTPFWLNLIAGFAIYAFATDFLERNVKVRFKDEDTNS</sequence>
<proteinExistence type="predicted"/>
<protein>
    <submittedName>
        <fullName evidence="2">Uncharacterized protein</fullName>
    </submittedName>
</protein>
<feature type="transmembrane region" description="Helical" evidence="1">
    <location>
        <begin position="71"/>
        <end position="91"/>
    </location>
</feature>
<accession>A0ABZ1AM67</accession>
<evidence type="ECO:0000313" key="2">
    <source>
        <dbReference type="EMBL" id="WRL46024.1"/>
    </source>
</evidence>
<dbReference type="Proteomes" id="UP001626593">
    <property type="component" value="Chromosome"/>
</dbReference>
<reference evidence="2 3" key="1">
    <citation type="submission" date="2023-12" db="EMBL/GenBank/DDBJ databases">
        <title>A. evansii MAY27, complete genome.</title>
        <authorList>
            <person name="Wang Y."/>
        </authorList>
    </citation>
    <scope>NUCLEOTIDE SEQUENCE [LARGE SCALE GENOMIC DNA]</scope>
    <source>
        <strain evidence="2 3">MAY27</strain>
    </source>
</reference>
<keyword evidence="1" id="KW-1133">Transmembrane helix</keyword>
<gene>
    <name evidence="2" type="ORF">U5817_22950</name>
</gene>
<keyword evidence="1" id="KW-0812">Transmembrane</keyword>
<evidence type="ECO:0000313" key="3">
    <source>
        <dbReference type="Proteomes" id="UP001626593"/>
    </source>
</evidence>
<feature type="transmembrane region" description="Helical" evidence="1">
    <location>
        <begin position="12"/>
        <end position="34"/>
    </location>
</feature>
<organism evidence="2 3">
    <name type="scientific">Aromatoleum evansii</name>
    <name type="common">Azoarcus evansii</name>
    <dbReference type="NCBI Taxonomy" id="59406"/>
    <lineage>
        <taxon>Bacteria</taxon>
        <taxon>Pseudomonadati</taxon>
        <taxon>Pseudomonadota</taxon>
        <taxon>Betaproteobacteria</taxon>
        <taxon>Rhodocyclales</taxon>
        <taxon>Rhodocyclaceae</taxon>
        <taxon>Aromatoleum</taxon>
    </lineage>
</organism>
<keyword evidence="1" id="KW-0472">Membrane</keyword>
<evidence type="ECO:0000256" key="1">
    <source>
        <dbReference type="SAM" id="Phobius"/>
    </source>
</evidence>